<feature type="compositionally biased region" description="Low complexity" evidence="2">
    <location>
        <begin position="331"/>
        <end position="340"/>
    </location>
</feature>
<dbReference type="Gene3D" id="1.10.238.10">
    <property type="entry name" value="EF-hand"/>
    <property type="match status" value="1"/>
</dbReference>
<feature type="domain" description="EF-hand" evidence="5">
    <location>
        <begin position="251"/>
        <end position="282"/>
    </location>
</feature>
<feature type="compositionally biased region" description="Basic residues" evidence="2">
    <location>
        <begin position="69"/>
        <end position="79"/>
    </location>
</feature>
<dbReference type="CDD" id="cd00051">
    <property type="entry name" value="EFh"/>
    <property type="match status" value="1"/>
</dbReference>
<evidence type="ECO:0000256" key="4">
    <source>
        <dbReference type="SAM" id="SignalP"/>
    </source>
</evidence>
<evidence type="ECO:0000313" key="7">
    <source>
        <dbReference type="Proteomes" id="UP000604046"/>
    </source>
</evidence>
<dbReference type="EMBL" id="CAJNDS010000047">
    <property type="protein sequence ID" value="CAE6933020.1"/>
    <property type="molecule type" value="Genomic_DNA"/>
</dbReference>
<dbReference type="InterPro" id="IPR002048">
    <property type="entry name" value="EF_hand_dom"/>
</dbReference>
<feature type="transmembrane region" description="Helical" evidence="3">
    <location>
        <begin position="149"/>
        <end position="168"/>
    </location>
</feature>
<keyword evidence="4" id="KW-0732">Signal</keyword>
<dbReference type="SUPFAM" id="SSF47473">
    <property type="entry name" value="EF-hand"/>
    <property type="match status" value="1"/>
</dbReference>
<feature type="signal peptide" evidence="4">
    <location>
        <begin position="1"/>
        <end position="21"/>
    </location>
</feature>
<dbReference type="SMART" id="SM00054">
    <property type="entry name" value="EFh"/>
    <property type="match status" value="1"/>
</dbReference>
<proteinExistence type="predicted"/>
<feature type="chain" id="PRO_5032694566" evidence="4">
    <location>
        <begin position="22"/>
        <end position="366"/>
    </location>
</feature>
<dbReference type="PROSITE" id="PS50222">
    <property type="entry name" value="EF_HAND_2"/>
    <property type="match status" value="1"/>
</dbReference>
<feature type="region of interest" description="Disordered" evidence="2">
    <location>
        <begin position="55"/>
        <end position="90"/>
    </location>
</feature>
<keyword evidence="3" id="KW-1133">Transmembrane helix</keyword>
<dbReference type="GO" id="GO:0005509">
    <property type="term" value="F:calcium ion binding"/>
    <property type="evidence" value="ECO:0007669"/>
    <property type="project" value="InterPro"/>
</dbReference>
<evidence type="ECO:0000259" key="5">
    <source>
        <dbReference type="PROSITE" id="PS50222"/>
    </source>
</evidence>
<comment type="caution">
    <text evidence="6">The sequence shown here is derived from an EMBL/GenBank/DDBJ whole genome shotgun (WGS) entry which is preliminary data.</text>
</comment>
<organism evidence="6 7">
    <name type="scientific">Symbiodinium natans</name>
    <dbReference type="NCBI Taxonomy" id="878477"/>
    <lineage>
        <taxon>Eukaryota</taxon>
        <taxon>Sar</taxon>
        <taxon>Alveolata</taxon>
        <taxon>Dinophyceae</taxon>
        <taxon>Suessiales</taxon>
        <taxon>Symbiodiniaceae</taxon>
        <taxon>Symbiodinium</taxon>
    </lineage>
</organism>
<keyword evidence="3" id="KW-0472">Membrane</keyword>
<feature type="compositionally biased region" description="Pro residues" evidence="2">
    <location>
        <begin position="341"/>
        <end position="352"/>
    </location>
</feature>
<accession>A0A812GUC4</accession>
<protein>
    <submittedName>
        <fullName evidence="6">PHO91 protein</fullName>
    </submittedName>
</protein>
<dbReference type="Proteomes" id="UP000604046">
    <property type="component" value="Unassembled WGS sequence"/>
</dbReference>
<evidence type="ECO:0000313" key="6">
    <source>
        <dbReference type="EMBL" id="CAE6933020.1"/>
    </source>
</evidence>
<feature type="region of interest" description="Disordered" evidence="2">
    <location>
        <begin position="328"/>
        <end position="366"/>
    </location>
</feature>
<feature type="transmembrane region" description="Helical" evidence="3">
    <location>
        <begin position="119"/>
        <end position="142"/>
    </location>
</feature>
<dbReference type="OrthoDB" id="408511at2759"/>
<dbReference type="AlphaFoldDB" id="A0A812GUC4"/>
<gene>
    <name evidence="6" type="primary">PHO91</name>
    <name evidence="6" type="ORF">SNAT2548_LOCUS930</name>
</gene>
<name>A0A812GUC4_9DINO</name>
<dbReference type="InterPro" id="IPR011992">
    <property type="entry name" value="EF-hand-dom_pair"/>
</dbReference>
<keyword evidence="3" id="KW-0812">Transmembrane</keyword>
<keyword evidence="7" id="KW-1185">Reference proteome</keyword>
<dbReference type="InterPro" id="IPR018247">
    <property type="entry name" value="EF_Hand_1_Ca_BS"/>
</dbReference>
<dbReference type="PROSITE" id="PS00018">
    <property type="entry name" value="EF_HAND_1"/>
    <property type="match status" value="1"/>
</dbReference>
<evidence type="ECO:0000256" key="1">
    <source>
        <dbReference type="ARBA" id="ARBA00022837"/>
    </source>
</evidence>
<reference evidence="6" key="1">
    <citation type="submission" date="2021-02" db="EMBL/GenBank/DDBJ databases">
        <authorList>
            <person name="Dougan E. K."/>
            <person name="Rhodes N."/>
            <person name="Thang M."/>
            <person name="Chan C."/>
        </authorList>
    </citation>
    <scope>NUCLEOTIDE SEQUENCE</scope>
</reference>
<keyword evidence="1" id="KW-0106">Calcium</keyword>
<feature type="compositionally biased region" description="Low complexity" evidence="2">
    <location>
        <begin position="55"/>
        <end position="68"/>
    </location>
</feature>
<evidence type="ECO:0000256" key="2">
    <source>
        <dbReference type="SAM" id="MobiDB-lite"/>
    </source>
</evidence>
<evidence type="ECO:0000256" key="3">
    <source>
        <dbReference type="SAM" id="Phobius"/>
    </source>
</evidence>
<sequence>MATLSLLSVLLLLPVLQLSVATRPLEDLSSISSLESLDVRDVKAGLAETRSAALHRAAPGAAANATRSNRSHGGHRGRRSNATSHAAPASLAQEALTAGRYHGEYREYELTERQGQSKVMLIFVVFLGLGFCGVDHCLVGNFILGTLKLLTVGGFGFWFLLDWMLIVFNCVNQYGTLTGFGWDVVFTPCSIEDACRIGQVTCLLHAPFVFTLIKAKVSGRSVQSSVQQPAQSTVAFLRQKGLVSESPASWEVDHVFEALDKNRDGLVTSQELKEGLATLGCEITDEQVAQLMASAPNGQGGQGGQGGLRRSQLGQLLANNQGIIARRASLASASSEGAGPPAEPPAQPPAEPPASAQQDDTAKADG</sequence>